<sequence length="122" mass="13293">MKYLRYAFLAVVLLLCVTLALANRAPVTLALWPDTVSAFLGFGYSLTLPLFVIVGGAAGIGLVLGLVWEWLRERGNRTEAAKLRRENSQLRAEAPRAPAADTARTKPRDQVLAILDDSDGAR</sequence>
<evidence type="ECO:0000256" key="6">
    <source>
        <dbReference type="SAM" id="Phobius"/>
    </source>
</evidence>
<name>A0A2T8HW92_9RHOB</name>
<keyword evidence="7" id="KW-0732">Signal</keyword>
<feature type="transmembrane region" description="Helical" evidence="6">
    <location>
        <begin position="48"/>
        <end position="68"/>
    </location>
</feature>
<dbReference type="AlphaFoldDB" id="A0A2T8HW92"/>
<keyword evidence="2 6" id="KW-0812">Transmembrane</keyword>
<keyword evidence="1" id="KW-1003">Cell membrane</keyword>
<feature type="compositionally biased region" description="Low complexity" evidence="5">
    <location>
        <begin position="91"/>
        <end position="102"/>
    </location>
</feature>
<keyword evidence="4 6" id="KW-0472">Membrane</keyword>
<evidence type="ECO:0000256" key="2">
    <source>
        <dbReference type="ARBA" id="ARBA00022692"/>
    </source>
</evidence>
<feature type="region of interest" description="Disordered" evidence="5">
    <location>
        <begin position="81"/>
        <end position="109"/>
    </location>
</feature>
<gene>
    <name evidence="9" type="ORF">DDE20_06230</name>
</gene>
<evidence type="ECO:0000313" key="9">
    <source>
        <dbReference type="EMBL" id="PVH29707.1"/>
    </source>
</evidence>
<evidence type="ECO:0000256" key="5">
    <source>
        <dbReference type="SAM" id="MobiDB-lite"/>
    </source>
</evidence>
<dbReference type="RefSeq" id="WP_116557594.1">
    <property type="nucleotide sequence ID" value="NZ_QDKM01000002.1"/>
</dbReference>
<feature type="domain" description="Lipopolysaccharide assembly protein A" evidence="8">
    <location>
        <begin position="26"/>
        <end position="93"/>
    </location>
</feature>
<dbReference type="InterPro" id="IPR010445">
    <property type="entry name" value="LapA_dom"/>
</dbReference>
<feature type="chain" id="PRO_5015445478" evidence="7">
    <location>
        <begin position="23"/>
        <end position="122"/>
    </location>
</feature>
<dbReference type="GO" id="GO:0005886">
    <property type="term" value="C:plasma membrane"/>
    <property type="evidence" value="ECO:0007669"/>
    <property type="project" value="InterPro"/>
</dbReference>
<feature type="signal peptide" evidence="7">
    <location>
        <begin position="1"/>
        <end position="22"/>
    </location>
</feature>
<reference evidence="9 10" key="1">
    <citation type="submission" date="2018-04" db="EMBL/GenBank/DDBJ databases">
        <title>Pararhodobacter oceanense sp. nov., isolated from marine intertidal sediment.</title>
        <authorList>
            <person name="Wang X.-L."/>
            <person name="Du Z.-J."/>
        </authorList>
    </citation>
    <scope>NUCLEOTIDE SEQUENCE [LARGE SCALE GENOMIC DNA]</scope>
    <source>
        <strain evidence="9 10">AM505</strain>
    </source>
</reference>
<evidence type="ECO:0000313" key="10">
    <source>
        <dbReference type="Proteomes" id="UP000245911"/>
    </source>
</evidence>
<evidence type="ECO:0000259" key="8">
    <source>
        <dbReference type="Pfam" id="PF06305"/>
    </source>
</evidence>
<comment type="caution">
    <text evidence="9">The sequence shown here is derived from an EMBL/GenBank/DDBJ whole genome shotgun (WGS) entry which is preliminary data.</text>
</comment>
<evidence type="ECO:0000256" key="7">
    <source>
        <dbReference type="SAM" id="SignalP"/>
    </source>
</evidence>
<organism evidence="9 10">
    <name type="scientific">Pararhodobacter oceanensis</name>
    <dbReference type="NCBI Taxonomy" id="2172121"/>
    <lineage>
        <taxon>Bacteria</taxon>
        <taxon>Pseudomonadati</taxon>
        <taxon>Pseudomonadota</taxon>
        <taxon>Alphaproteobacteria</taxon>
        <taxon>Rhodobacterales</taxon>
        <taxon>Paracoccaceae</taxon>
        <taxon>Pararhodobacter</taxon>
    </lineage>
</organism>
<accession>A0A2T8HW92</accession>
<dbReference type="EMBL" id="QDKM01000002">
    <property type="protein sequence ID" value="PVH29707.1"/>
    <property type="molecule type" value="Genomic_DNA"/>
</dbReference>
<evidence type="ECO:0000256" key="1">
    <source>
        <dbReference type="ARBA" id="ARBA00022475"/>
    </source>
</evidence>
<keyword evidence="10" id="KW-1185">Reference proteome</keyword>
<dbReference type="Pfam" id="PF06305">
    <property type="entry name" value="LapA_dom"/>
    <property type="match status" value="1"/>
</dbReference>
<evidence type="ECO:0000256" key="3">
    <source>
        <dbReference type="ARBA" id="ARBA00022989"/>
    </source>
</evidence>
<protein>
    <submittedName>
        <fullName evidence="9">DUF1049 domain-containing protein</fullName>
    </submittedName>
</protein>
<dbReference type="Proteomes" id="UP000245911">
    <property type="component" value="Unassembled WGS sequence"/>
</dbReference>
<keyword evidence="3 6" id="KW-1133">Transmembrane helix</keyword>
<evidence type="ECO:0000256" key="4">
    <source>
        <dbReference type="ARBA" id="ARBA00023136"/>
    </source>
</evidence>
<proteinExistence type="predicted"/>